<dbReference type="InterPro" id="IPR029068">
    <property type="entry name" value="Glyas_Bleomycin-R_OHBP_Dase"/>
</dbReference>
<feature type="domain" description="VOC" evidence="2">
    <location>
        <begin position="6"/>
        <end position="133"/>
    </location>
</feature>
<evidence type="ECO:0000259" key="2">
    <source>
        <dbReference type="PROSITE" id="PS51819"/>
    </source>
</evidence>
<reference evidence="3" key="1">
    <citation type="submission" date="2022-10" db="EMBL/GenBank/DDBJ databases">
        <title>Culturing micro-colonial fungi from biological soil crusts in the Mojave desert and describing Neophaeococcomyces mojavensis, and introducing the new genera and species Taxawa tesnikishii.</title>
        <authorList>
            <person name="Kurbessoian T."/>
            <person name="Stajich J.E."/>
        </authorList>
    </citation>
    <scope>NUCLEOTIDE SEQUENCE</scope>
    <source>
        <strain evidence="3">TK_1</strain>
    </source>
</reference>
<gene>
    <name evidence="3" type="ORF">H2201_007174</name>
</gene>
<dbReference type="InterPro" id="IPR037523">
    <property type="entry name" value="VOC_core"/>
</dbReference>
<dbReference type="PANTHER" id="PTHR36503:SF2">
    <property type="entry name" value="BLR2408 PROTEIN"/>
    <property type="match status" value="1"/>
</dbReference>
<dbReference type="PANTHER" id="PTHR36503">
    <property type="entry name" value="BLR2520 PROTEIN"/>
    <property type="match status" value="1"/>
</dbReference>
<sequence length="160" mass="17565">MAKDNQMIFLNLPVADLEASIAFYTALGFRQNTVFSSPDAAGMVLSDSIWVMLHTPSSFASFLPPGRKATDARTYTECLFCLSRTSREAVDEMVEKAGKAGGGVDVGFKKDEGYMYGRSFEDLDGHVWEVMWMTEEAPMDPEAAEEAKKRGECGPGKQDA</sequence>
<protein>
    <recommendedName>
        <fullName evidence="2">VOC domain-containing protein</fullName>
    </recommendedName>
</protein>
<dbReference type="Gene3D" id="3.10.180.10">
    <property type="entry name" value="2,3-Dihydroxybiphenyl 1,2-Dioxygenase, domain 1"/>
    <property type="match status" value="1"/>
</dbReference>
<evidence type="ECO:0000313" key="3">
    <source>
        <dbReference type="EMBL" id="KAJ9659914.1"/>
    </source>
</evidence>
<feature type="region of interest" description="Disordered" evidence="1">
    <location>
        <begin position="138"/>
        <end position="160"/>
    </location>
</feature>
<accession>A0ABQ9NKK5</accession>
<keyword evidence="4" id="KW-1185">Reference proteome</keyword>
<evidence type="ECO:0000256" key="1">
    <source>
        <dbReference type="SAM" id="MobiDB-lite"/>
    </source>
</evidence>
<dbReference type="InterPro" id="IPR053863">
    <property type="entry name" value="Glyoxy/Ble-like_N"/>
</dbReference>
<proteinExistence type="predicted"/>
<dbReference type="EMBL" id="JAPDRL010000071">
    <property type="protein sequence ID" value="KAJ9659914.1"/>
    <property type="molecule type" value="Genomic_DNA"/>
</dbReference>
<name>A0ABQ9NKK5_9PEZI</name>
<organism evidence="3 4">
    <name type="scientific">Coniosporium apollinis</name>
    <dbReference type="NCBI Taxonomy" id="61459"/>
    <lineage>
        <taxon>Eukaryota</taxon>
        <taxon>Fungi</taxon>
        <taxon>Dikarya</taxon>
        <taxon>Ascomycota</taxon>
        <taxon>Pezizomycotina</taxon>
        <taxon>Dothideomycetes</taxon>
        <taxon>Dothideomycetes incertae sedis</taxon>
        <taxon>Coniosporium</taxon>
    </lineage>
</organism>
<feature type="compositionally biased region" description="Basic and acidic residues" evidence="1">
    <location>
        <begin position="145"/>
        <end position="160"/>
    </location>
</feature>
<dbReference type="PROSITE" id="PS51819">
    <property type="entry name" value="VOC"/>
    <property type="match status" value="1"/>
</dbReference>
<comment type="caution">
    <text evidence="3">The sequence shown here is derived from an EMBL/GenBank/DDBJ whole genome shotgun (WGS) entry which is preliminary data.</text>
</comment>
<evidence type="ECO:0000313" key="4">
    <source>
        <dbReference type="Proteomes" id="UP001172684"/>
    </source>
</evidence>
<dbReference type="Proteomes" id="UP001172684">
    <property type="component" value="Unassembled WGS sequence"/>
</dbReference>
<dbReference type="SUPFAM" id="SSF54593">
    <property type="entry name" value="Glyoxalase/Bleomycin resistance protein/Dihydroxybiphenyl dioxygenase"/>
    <property type="match status" value="1"/>
</dbReference>
<dbReference type="Pfam" id="PF22677">
    <property type="entry name" value="Ble-like_N"/>
    <property type="match status" value="1"/>
</dbReference>